<dbReference type="Pfam" id="PF06812">
    <property type="entry name" value="ImpA_N"/>
    <property type="match status" value="1"/>
</dbReference>
<dbReference type="PANTHER" id="PTHR37024:SF3">
    <property type="entry name" value="TYPE VI SECRETION SYSTEM PROTEIN TSSA"/>
    <property type="match status" value="1"/>
</dbReference>
<evidence type="ECO:0000259" key="2">
    <source>
        <dbReference type="Pfam" id="PF06812"/>
    </source>
</evidence>
<evidence type="ECO:0000256" key="1">
    <source>
        <dbReference type="SAM" id="MobiDB-lite"/>
    </source>
</evidence>
<sequence length="480" mass="53508">MIPMDIRKQFDWQGLLLTPLSDELISRELDENEPAWEYIDGEMVKLGSLAHSSINIEELQRQALQLFSEKSKDFRLMVHLLRTLQHGSNPAELILAMELLADYIQHYWQTAWPQKPLLKRRLAQQVIKRFDSAQPGFCEQADETQREEAQGALAHLAQCWHTDEPALAKEIDQLRPRYARKPEPKPAAAPAESTETTAQSANTSASTSPPIPDVTVDSSSEKAWKQTLLTVADLLCECQSDSPVGYRLRRYAIWHTLTTAPMANGAGKTPLAPTSADRTAEYLAKLPAADKSLLQQIEQSLTLAPYWLDGHALAAQAAEKLGYRAVADAIRDELRAFLDRLPVLQRLSFSDMSPFISDATLNWLHPPATATVNSGTAQEQEAIWHCFQQHGLEAALNAAEQHQQHLTEPRDHFYGQLLTAQLLEQAGMNALAQQHYRHLLQAGQHLSLAHWEPGLLAVLAEKASMTAPSTETTANRSVNP</sequence>
<keyword evidence="4" id="KW-1185">Reference proteome</keyword>
<dbReference type="Proteomes" id="UP000183223">
    <property type="component" value="Unassembled WGS sequence"/>
</dbReference>
<dbReference type="InterPro" id="IPR010657">
    <property type="entry name" value="ImpA_N"/>
</dbReference>
<proteinExistence type="predicted"/>
<name>A0A1G5RCK3_PHOLU</name>
<dbReference type="PANTHER" id="PTHR37024">
    <property type="entry name" value="TYPE VI SECRETION SYSTEM DUF2094 AND IMPA-RELATED DOMAIN PROTEIN"/>
    <property type="match status" value="1"/>
</dbReference>
<dbReference type="EMBL" id="FMWJ01000025">
    <property type="protein sequence ID" value="SCZ71510.1"/>
    <property type="molecule type" value="Genomic_DNA"/>
</dbReference>
<evidence type="ECO:0000313" key="3">
    <source>
        <dbReference type="EMBL" id="SCZ71510.1"/>
    </source>
</evidence>
<reference evidence="4" key="1">
    <citation type="submission" date="2016-10" db="EMBL/GenBank/DDBJ databases">
        <authorList>
            <person name="Varghese N."/>
            <person name="Submissions S."/>
        </authorList>
    </citation>
    <scope>NUCLEOTIDE SEQUENCE [LARGE SCALE GENOMIC DNA]</scope>
    <source>
        <strain evidence="4">ATCC 29999</strain>
    </source>
</reference>
<dbReference type="NCBIfam" id="TIGR03362">
    <property type="entry name" value="VI_chp_7"/>
    <property type="match status" value="1"/>
</dbReference>
<feature type="compositionally biased region" description="Low complexity" evidence="1">
    <location>
        <begin position="186"/>
        <end position="208"/>
    </location>
</feature>
<evidence type="ECO:0000313" key="4">
    <source>
        <dbReference type="Proteomes" id="UP000183223"/>
    </source>
</evidence>
<accession>A0A1G5RCK3</accession>
<gene>
    <name evidence="3" type="ORF">SAMN02982990_03750</name>
</gene>
<dbReference type="AlphaFoldDB" id="A0A1G5RCK3"/>
<feature type="domain" description="ImpA N-terminal" evidence="2">
    <location>
        <begin position="18"/>
        <end position="115"/>
    </location>
</feature>
<feature type="region of interest" description="Disordered" evidence="1">
    <location>
        <begin position="180"/>
        <end position="219"/>
    </location>
</feature>
<dbReference type="InterPro" id="IPR017739">
    <property type="entry name" value="T6SS-assoc_VCA0119"/>
</dbReference>
<organism evidence="3 4">
    <name type="scientific">Photorhabdus luminescens</name>
    <name type="common">Xenorhabdus luminescens</name>
    <dbReference type="NCBI Taxonomy" id="29488"/>
    <lineage>
        <taxon>Bacteria</taxon>
        <taxon>Pseudomonadati</taxon>
        <taxon>Pseudomonadota</taxon>
        <taxon>Gammaproteobacteria</taxon>
        <taxon>Enterobacterales</taxon>
        <taxon>Morganellaceae</taxon>
        <taxon>Photorhabdus</taxon>
    </lineage>
</organism>
<protein>
    <submittedName>
        <fullName evidence="3">Type VI secretion system protein VasJ</fullName>
    </submittedName>
</protein>
<dbReference type="Pfam" id="PF16989">
    <property type="entry name" value="T6SS_VasJ"/>
    <property type="match status" value="1"/>
</dbReference>